<dbReference type="AlphaFoldDB" id="A0A081BW35"/>
<organism evidence="2">
    <name type="scientific">Vecturithrix granuli</name>
    <dbReference type="NCBI Taxonomy" id="1499967"/>
    <lineage>
        <taxon>Bacteria</taxon>
        <taxon>Candidatus Moduliflexota</taxon>
        <taxon>Candidatus Vecturitrichia</taxon>
        <taxon>Candidatus Vecturitrichales</taxon>
        <taxon>Candidatus Vecturitrichaceae</taxon>
        <taxon>Candidatus Vecturithrix</taxon>
    </lineage>
</organism>
<feature type="chain" id="PRO_5001755328" description="PBP domain-containing protein" evidence="1">
    <location>
        <begin position="25"/>
        <end position="146"/>
    </location>
</feature>
<keyword evidence="3" id="KW-1185">Reference proteome</keyword>
<evidence type="ECO:0000313" key="3">
    <source>
        <dbReference type="Proteomes" id="UP000030661"/>
    </source>
</evidence>
<proteinExistence type="predicted"/>
<dbReference type="STRING" id="1499967.U27_03502"/>
<name>A0A081BW35_VECG1</name>
<accession>A0A081BW35</accession>
<protein>
    <recommendedName>
        <fullName evidence="4">PBP domain-containing protein</fullName>
    </recommendedName>
</protein>
<evidence type="ECO:0000313" key="2">
    <source>
        <dbReference type="EMBL" id="GAK56540.1"/>
    </source>
</evidence>
<dbReference type="EMBL" id="DF820464">
    <property type="protein sequence ID" value="GAK56540.1"/>
    <property type="molecule type" value="Genomic_DNA"/>
</dbReference>
<evidence type="ECO:0008006" key="4">
    <source>
        <dbReference type="Google" id="ProtNLM"/>
    </source>
</evidence>
<reference evidence="2" key="1">
    <citation type="journal article" date="2015" name="PeerJ">
        <title>First genomic representation of candidate bacterial phylum KSB3 points to enhanced environmental sensing as a trigger of wastewater bulking.</title>
        <authorList>
            <person name="Sekiguchi Y."/>
            <person name="Ohashi A."/>
            <person name="Parks D.H."/>
            <person name="Yamauchi T."/>
            <person name="Tyson G.W."/>
            <person name="Hugenholtz P."/>
        </authorList>
    </citation>
    <scope>NUCLEOTIDE SEQUENCE [LARGE SCALE GENOMIC DNA]</scope>
</reference>
<dbReference type="eggNOG" id="COG0226">
    <property type="taxonomic scope" value="Bacteria"/>
</dbReference>
<dbReference type="HOGENOM" id="CLU_124904_1_1_0"/>
<dbReference type="Gene3D" id="3.40.190.10">
    <property type="entry name" value="Periplasmic binding protein-like II"/>
    <property type="match status" value="1"/>
</dbReference>
<sequence length="146" mass="16600">MKKILMFGVVLVLLAGGVVSSSSAAEAEIVLVGHERIEEPLTQEEIQQIFLGKKTRWKDNSTIIFVIFNQEDAYKTFLKQYVQKTYSQYLNYWKKQVFTGKGRMPKMFNDPQELMAFLANTEGAISFARAQDVTTSNMVKVIPVIP</sequence>
<keyword evidence="1" id="KW-0732">Signal</keyword>
<evidence type="ECO:0000256" key="1">
    <source>
        <dbReference type="SAM" id="SignalP"/>
    </source>
</evidence>
<feature type="signal peptide" evidence="1">
    <location>
        <begin position="1"/>
        <end position="24"/>
    </location>
</feature>
<dbReference type="Proteomes" id="UP000030661">
    <property type="component" value="Unassembled WGS sequence"/>
</dbReference>
<dbReference type="SUPFAM" id="SSF53850">
    <property type="entry name" value="Periplasmic binding protein-like II"/>
    <property type="match status" value="1"/>
</dbReference>
<gene>
    <name evidence="2" type="ORF">U27_03502</name>
</gene>